<accession>A0AAW1NAB7</accession>
<protein>
    <submittedName>
        <fullName evidence="3">Uncharacterized protein</fullName>
    </submittedName>
</protein>
<evidence type="ECO:0000313" key="4">
    <source>
        <dbReference type="Proteomes" id="UP001458880"/>
    </source>
</evidence>
<dbReference type="AlphaFoldDB" id="A0AAW1NAB7"/>
<comment type="caution">
    <text evidence="3">The sequence shown here is derived from an EMBL/GenBank/DDBJ whole genome shotgun (WGS) entry which is preliminary data.</text>
</comment>
<dbReference type="Proteomes" id="UP001458880">
    <property type="component" value="Unassembled WGS sequence"/>
</dbReference>
<feature type="coiled-coil region" evidence="1">
    <location>
        <begin position="62"/>
        <end position="89"/>
    </location>
</feature>
<gene>
    <name evidence="3" type="ORF">QE152_g890</name>
</gene>
<sequence length="113" mass="12657">MHLKEEQEAPATGTRLPPDYSTPIPPVMSGKVFGVVAGTLRLETVLDDGTHLSEPFYPGKRNKTELNTLKRLRKAKTKLEINMTSLEKERIRSRIGNISLAVTIISKRFPTVK</sequence>
<evidence type="ECO:0000313" key="3">
    <source>
        <dbReference type="EMBL" id="KAK9754883.1"/>
    </source>
</evidence>
<organism evidence="3 4">
    <name type="scientific">Popillia japonica</name>
    <name type="common">Japanese beetle</name>
    <dbReference type="NCBI Taxonomy" id="7064"/>
    <lineage>
        <taxon>Eukaryota</taxon>
        <taxon>Metazoa</taxon>
        <taxon>Ecdysozoa</taxon>
        <taxon>Arthropoda</taxon>
        <taxon>Hexapoda</taxon>
        <taxon>Insecta</taxon>
        <taxon>Pterygota</taxon>
        <taxon>Neoptera</taxon>
        <taxon>Endopterygota</taxon>
        <taxon>Coleoptera</taxon>
        <taxon>Polyphaga</taxon>
        <taxon>Scarabaeiformia</taxon>
        <taxon>Scarabaeidae</taxon>
        <taxon>Rutelinae</taxon>
        <taxon>Popillia</taxon>
    </lineage>
</organism>
<evidence type="ECO:0000256" key="2">
    <source>
        <dbReference type="SAM" id="MobiDB-lite"/>
    </source>
</evidence>
<keyword evidence="1" id="KW-0175">Coiled coil</keyword>
<name>A0AAW1NAB7_POPJA</name>
<reference evidence="3 4" key="1">
    <citation type="journal article" date="2024" name="BMC Genomics">
        <title>De novo assembly and annotation of Popillia japonica's genome with initial clues to its potential as an invasive pest.</title>
        <authorList>
            <person name="Cucini C."/>
            <person name="Boschi S."/>
            <person name="Funari R."/>
            <person name="Cardaioli E."/>
            <person name="Iannotti N."/>
            <person name="Marturano G."/>
            <person name="Paoli F."/>
            <person name="Bruttini M."/>
            <person name="Carapelli A."/>
            <person name="Frati F."/>
            <person name="Nardi F."/>
        </authorList>
    </citation>
    <scope>NUCLEOTIDE SEQUENCE [LARGE SCALE GENOMIC DNA]</scope>
    <source>
        <strain evidence="3">DMR45628</strain>
    </source>
</reference>
<keyword evidence="4" id="KW-1185">Reference proteome</keyword>
<dbReference type="EMBL" id="JASPKY010000004">
    <property type="protein sequence ID" value="KAK9754883.1"/>
    <property type="molecule type" value="Genomic_DNA"/>
</dbReference>
<feature type="region of interest" description="Disordered" evidence="2">
    <location>
        <begin position="1"/>
        <end position="23"/>
    </location>
</feature>
<proteinExistence type="predicted"/>
<evidence type="ECO:0000256" key="1">
    <source>
        <dbReference type="SAM" id="Coils"/>
    </source>
</evidence>